<evidence type="ECO:0000256" key="3">
    <source>
        <dbReference type="PROSITE-ProRule" id="PRU00266"/>
    </source>
</evidence>
<feature type="domain" description="DRBM" evidence="5">
    <location>
        <begin position="87"/>
        <end position="155"/>
    </location>
</feature>
<dbReference type="SUPFAM" id="SSF54768">
    <property type="entry name" value="dsRNA-binding domain-like"/>
    <property type="match status" value="2"/>
</dbReference>
<organism evidence="6 7">
    <name type="scientific">Hevea brasiliensis</name>
    <name type="common">Para rubber tree</name>
    <name type="synonym">Siphonia brasiliensis</name>
    <dbReference type="NCBI Taxonomy" id="3981"/>
    <lineage>
        <taxon>Eukaryota</taxon>
        <taxon>Viridiplantae</taxon>
        <taxon>Streptophyta</taxon>
        <taxon>Embryophyta</taxon>
        <taxon>Tracheophyta</taxon>
        <taxon>Spermatophyta</taxon>
        <taxon>Magnoliopsida</taxon>
        <taxon>eudicotyledons</taxon>
        <taxon>Gunneridae</taxon>
        <taxon>Pentapetalae</taxon>
        <taxon>rosids</taxon>
        <taxon>fabids</taxon>
        <taxon>Malpighiales</taxon>
        <taxon>Euphorbiaceae</taxon>
        <taxon>Crotonoideae</taxon>
        <taxon>Micrandreae</taxon>
        <taxon>Hevea</taxon>
    </lineage>
</organism>
<keyword evidence="7" id="KW-1185">Reference proteome</keyword>
<dbReference type="CDD" id="cd19908">
    <property type="entry name" value="DSRM_AtDRB-like_rpt2"/>
    <property type="match status" value="1"/>
</dbReference>
<protein>
    <recommendedName>
        <fullName evidence="5">DRBM domain-containing protein</fullName>
    </recommendedName>
</protein>
<dbReference type="PANTHER" id="PTHR46031">
    <property type="match status" value="1"/>
</dbReference>
<dbReference type="InterPro" id="IPR044450">
    <property type="entry name" value="AtDRB-like_DSRM_1"/>
</dbReference>
<evidence type="ECO:0000313" key="6">
    <source>
        <dbReference type="EMBL" id="KAF2311001.1"/>
    </source>
</evidence>
<dbReference type="SMART" id="SM00358">
    <property type="entry name" value="DSRM"/>
    <property type="match status" value="2"/>
</dbReference>
<dbReference type="InterPro" id="IPR014720">
    <property type="entry name" value="dsRBD_dom"/>
</dbReference>
<accession>A0A6A6MB75</accession>
<dbReference type="Proteomes" id="UP000467840">
    <property type="component" value="Chromosome 14"/>
</dbReference>
<gene>
    <name evidence="6" type="ORF">GH714_018994</name>
</gene>
<evidence type="ECO:0000259" key="5">
    <source>
        <dbReference type="PROSITE" id="PS50137"/>
    </source>
</evidence>
<dbReference type="InterPro" id="IPR044451">
    <property type="entry name" value="AtDRB-like_DSRM_2"/>
</dbReference>
<dbReference type="Pfam" id="PF00035">
    <property type="entry name" value="dsrm"/>
    <property type="match status" value="2"/>
</dbReference>
<dbReference type="FunFam" id="3.30.160.20:FF:000036">
    <property type="entry name" value="Double-stranded RNA-binding protein 2"/>
    <property type="match status" value="2"/>
</dbReference>
<name>A0A6A6MB75_HEVBR</name>
<keyword evidence="1" id="KW-0677">Repeat</keyword>
<keyword evidence="2 3" id="KW-0694">RNA-binding</keyword>
<comment type="caution">
    <text evidence="6">The sequence shown here is derived from an EMBL/GenBank/DDBJ whole genome shotgun (WGS) entry which is preliminary data.</text>
</comment>
<dbReference type="Gene3D" id="3.30.160.20">
    <property type="match status" value="2"/>
</dbReference>
<dbReference type="CDD" id="cd19907">
    <property type="entry name" value="DSRM_AtDRB-like_rpt1"/>
    <property type="match status" value="1"/>
</dbReference>
<dbReference type="PROSITE" id="PS50137">
    <property type="entry name" value="DS_RBD"/>
    <property type="match status" value="2"/>
</dbReference>
<dbReference type="GO" id="GO:0003725">
    <property type="term" value="F:double-stranded RNA binding"/>
    <property type="evidence" value="ECO:0007669"/>
    <property type="project" value="InterPro"/>
</dbReference>
<sequence>MYKNQLQELAQRSCFNLPSYACIREGPDHAPSFKATVNFNGESFESPTFCSTLRQAEHAAAKVALNMLSKKGPSKALAARVLDETGVYKNLLQETAHRAGLKNPVYTTVRYGPSHVPVFSCTVELAGISFTGEQAKTKKQAQKNAAMTAWSALKELSKPGSSSSSYSSHPLRVFEGNDEQEQVTVARYLSILRPPVKKKSAQRDRQSGPGSAAFQRDIVQYGGDSNGSIRSLHSLECQKWAYSHFFREVPLYPTWLQQRASQQQNHLLALASLPYPHIFPFIQSIFQPNYQRHCLAQEQEPVCLVPGISQFLRLASHPMPIQVSNVSHVSMRQIEENPLVEKKRLHSDGDSDCWKAEFSTNASGLSPVKVPNSLASLKDHSEQRMQEILQGNEKVNNCMRQHYLLSPRLTDERFRPGVISTAEVKENPHSLIHLMPSNRPQNIPVDGFVPCTTAVPVTGTTSGFISTCGLRPKSSSPFMHSLTTRNTNSGNFIAPPVHIRTVVPVYSAPPAKKTLVKSQEELLTFSEGEKKGIKEPRGDIAATSLKFHKLQI</sequence>
<evidence type="ECO:0000256" key="1">
    <source>
        <dbReference type="ARBA" id="ARBA00022737"/>
    </source>
</evidence>
<proteinExistence type="predicted"/>
<dbReference type="EMBL" id="JAAGAX010000006">
    <property type="protein sequence ID" value="KAF2311001.1"/>
    <property type="molecule type" value="Genomic_DNA"/>
</dbReference>
<evidence type="ECO:0000256" key="4">
    <source>
        <dbReference type="SAM" id="MobiDB-lite"/>
    </source>
</evidence>
<dbReference type="AlphaFoldDB" id="A0A6A6MB75"/>
<evidence type="ECO:0000256" key="2">
    <source>
        <dbReference type="ARBA" id="ARBA00022884"/>
    </source>
</evidence>
<reference evidence="6 7" key="1">
    <citation type="journal article" date="2020" name="Mol. Plant">
        <title>The Chromosome-Based Rubber Tree Genome Provides New Insights into Spurge Genome Evolution and Rubber Biosynthesis.</title>
        <authorList>
            <person name="Liu J."/>
            <person name="Shi C."/>
            <person name="Shi C.C."/>
            <person name="Li W."/>
            <person name="Zhang Q.J."/>
            <person name="Zhang Y."/>
            <person name="Li K."/>
            <person name="Lu H.F."/>
            <person name="Shi C."/>
            <person name="Zhu S.T."/>
            <person name="Xiao Z.Y."/>
            <person name="Nan H."/>
            <person name="Yue Y."/>
            <person name="Zhu X.G."/>
            <person name="Wu Y."/>
            <person name="Hong X.N."/>
            <person name="Fan G.Y."/>
            <person name="Tong Y."/>
            <person name="Zhang D."/>
            <person name="Mao C.L."/>
            <person name="Liu Y.L."/>
            <person name="Hao S.J."/>
            <person name="Liu W.Q."/>
            <person name="Lv M.Q."/>
            <person name="Zhang H.B."/>
            <person name="Liu Y."/>
            <person name="Hu-Tang G.R."/>
            <person name="Wang J.P."/>
            <person name="Wang J.H."/>
            <person name="Sun Y.H."/>
            <person name="Ni S.B."/>
            <person name="Chen W.B."/>
            <person name="Zhang X.C."/>
            <person name="Jiao Y.N."/>
            <person name="Eichler E.E."/>
            <person name="Li G.H."/>
            <person name="Liu X."/>
            <person name="Gao L.Z."/>
        </authorList>
    </citation>
    <scope>NUCLEOTIDE SEQUENCE [LARGE SCALE GENOMIC DNA]</scope>
    <source>
        <strain evidence="7">cv. GT1</strain>
        <tissue evidence="6">Leaf</tissue>
    </source>
</reference>
<feature type="region of interest" description="Disordered" evidence="4">
    <location>
        <begin position="196"/>
        <end position="215"/>
    </location>
</feature>
<feature type="domain" description="DRBM" evidence="5">
    <location>
        <begin position="1"/>
        <end position="70"/>
    </location>
</feature>
<dbReference type="PANTHER" id="PTHR46031:SF26">
    <property type="entry name" value="DOUBLE-STRANDED RNA-BINDING PROTEIN 2"/>
    <property type="match status" value="1"/>
</dbReference>
<evidence type="ECO:0000313" key="7">
    <source>
        <dbReference type="Proteomes" id="UP000467840"/>
    </source>
</evidence>